<gene>
    <name evidence="2" type="ORF">CYNAS_LOCUS20413</name>
</gene>
<dbReference type="EMBL" id="CATQJL010000316">
    <property type="protein sequence ID" value="CAJ0608430.1"/>
    <property type="molecule type" value="Genomic_DNA"/>
</dbReference>
<feature type="transmembrane region" description="Helical" evidence="1">
    <location>
        <begin position="108"/>
        <end position="129"/>
    </location>
</feature>
<keyword evidence="3" id="KW-1185">Reference proteome</keyword>
<sequence>MLPSLIWQPFFYNLGPTGARIYFMLAFGCELLVIICEAYIAATRYLTFIRSSLSTNYWEIRKINQWLLVMVVISAAYASVYFLSDFVTSLDAEKTSARFLFSKSSLDWVTVSIFVPFIVATGAFLSLLVRIANHISYRAGGYDLIPYTVYFLLTRVGQGKCLSLLEKESHRIYASDDDY</sequence>
<evidence type="ECO:0000313" key="3">
    <source>
        <dbReference type="Proteomes" id="UP001176961"/>
    </source>
</evidence>
<proteinExistence type="predicted"/>
<organism evidence="2 3">
    <name type="scientific">Cylicocyclus nassatus</name>
    <name type="common">Nematode worm</name>
    <dbReference type="NCBI Taxonomy" id="53992"/>
    <lineage>
        <taxon>Eukaryota</taxon>
        <taxon>Metazoa</taxon>
        <taxon>Ecdysozoa</taxon>
        <taxon>Nematoda</taxon>
        <taxon>Chromadorea</taxon>
        <taxon>Rhabditida</taxon>
        <taxon>Rhabditina</taxon>
        <taxon>Rhabditomorpha</taxon>
        <taxon>Strongyloidea</taxon>
        <taxon>Strongylidae</taxon>
        <taxon>Cylicocyclus</taxon>
    </lineage>
</organism>
<protein>
    <submittedName>
        <fullName evidence="2">Uncharacterized protein</fullName>
    </submittedName>
</protein>
<keyword evidence="1" id="KW-0812">Transmembrane</keyword>
<keyword evidence="1" id="KW-0472">Membrane</keyword>
<feature type="transmembrane region" description="Helical" evidence="1">
    <location>
        <begin position="20"/>
        <end position="42"/>
    </location>
</feature>
<keyword evidence="1" id="KW-1133">Transmembrane helix</keyword>
<accession>A0AA36HDT7</accession>
<feature type="transmembrane region" description="Helical" evidence="1">
    <location>
        <begin position="63"/>
        <end position="83"/>
    </location>
</feature>
<dbReference type="AlphaFoldDB" id="A0AA36HDT7"/>
<name>A0AA36HDT7_CYLNA</name>
<comment type="caution">
    <text evidence="2">The sequence shown here is derived from an EMBL/GenBank/DDBJ whole genome shotgun (WGS) entry which is preliminary data.</text>
</comment>
<evidence type="ECO:0000256" key="1">
    <source>
        <dbReference type="SAM" id="Phobius"/>
    </source>
</evidence>
<reference evidence="2" key="1">
    <citation type="submission" date="2023-07" db="EMBL/GenBank/DDBJ databases">
        <authorList>
            <consortium name="CYATHOMIX"/>
        </authorList>
    </citation>
    <scope>NUCLEOTIDE SEQUENCE</scope>
    <source>
        <strain evidence="2">N/A</strain>
    </source>
</reference>
<dbReference type="Proteomes" id="UP001176961">
    <property type="component" value="Unassembled WGS sequence"/>
</dbReference>
<evidence type="ECO:0000313" key="2">
    <source>
        <dbReference type="EMBL" id="CAJ0608430.1"/>
    </source>
</evidence>